<sequence>MQLSSFKLPHPSELSHFITKSKPSTCQLESLPTVLVKSRPSSLLPFITVIIHSSLSSGTVPSHFKSASVSPILKKTGSDPNDFNNLRPISHLPFISKVLEKTVASPLHSHLTHNNLYEQFQSGFRPQHSIETALIKFTNDLLIAADSGLISILIFLNLSAAFDTICHPIFLNRLSSLGITHTPLRWFHSYLTGCTQFIQLKSFSSKPSPVKSGMPQGSVLGHLIFIIYLLPLGNIFRKFSIQFHYFADDTQFYISSKPNSTLPPSSLTLCLSEIKSWFTSNFLKLNGNKTEILLVGTKSTISKSDSFSLTIDSATVSPSPQVKSLGVIFDSSLSFHAQINNITRSAYFHLWSINRLRLSLTPHTAAILVHSLVTSCLDYCNSLLFGLPYKLLHKLQLVQNSAARIITRTPSFTISPRFSSSFTGFQLNSGRSSRLSSIPLKPSTTSLLHICQTL</sequence>
<dbReference type="Proteomes" id="UP000694548">
    <property type="component" value="Chromosome sgr06"/>
</dbReference>
<proteinExistence type="predicted"/>
<evidence type="ECO:0000313" key="2">
    <source>
        <dbReference type="Ensembl" id="ENSNFUP00015017105.1"/>
    </source>
</evidence>
<dbReference type="Pfam" id="PF00078">
    <property type="entry name" value="RVT_1"/>
    <property type="match status" value="1"/>
</dbReference>
<dbReference type="AlphaFoldDB" id="A0A8C6LCW7"/>
<keyword evidence="3" id="KW-1185">Reference proteome</keyword>
<organism evidence="2 3">
    <name type="scientific">Nothobranchius furzeri</name>
    <name type="common">Turquoise killifish</name>
    <dbReference type="NCBI Taxonomy" id="105023"/>
    <lineage>
        <taxon>Eukaryota</taxon>
        <taxon>Metazoa</taxon>
        <taxon>Chordata</taxon>
        <taxon>Craniata</taxon>
        <taxon>Vertebrata</taxon>
        <taxon>Euteleostomi</taxon>
        <taxon>Actinopterygii</taxon>
        <taxon>Neopterygii</taxon>
        <taxon>Teleostei</taxon>
        <taxon>Neoteleostei</taxon>
        <taxon>Acanthomorphata</taxon>
        <taxon>Ovalentaria</taxon>
        <taxon>Atherinomorphae</taxon>
        <taxon>Cyprinodontiformes</taxon>
        <taxon>Nothobranchiidae</taxon>
        <taxon>Nothobranchius</taxon>
    </lineage>
</organism>
<dbReference type="PROSITE" id="PS50878">
    <property type="entry name" value="RT_POL"/>
    <property type="match status" value="1"/>
</dbReference>
<reference evidence="2" key="1">
    <citation type="submission" date="2014-08" db="EMBL/GenBank/DDBJ databases">
        <authorList>
            <person name="Senf B."/>
            <person name="Petzold A."/>
            <person name="Downie B.R."/>
            <person name="Koch P."/>
            <person name="Platzer M."/>
        </authorList>
    </citation>
    <scope>NUCLEOTIDE SEQUENCE [LARGE SCALE GENOMIC DNA]</scope>
    <source>
        <strain evidence="2">GRZ</strain>
    </source>
</reference>
<dbReference type="Ensembl" id="ENSNFUT00015017895.1">
    <property type="protein sequence ID" value="ENSNFUP00015017105.1"/>
    <property type="gene ID" value="ENSNFUG00015008167.1"/>
</dbReference>
<reference evidence="2" key="2">
    <citation type="submission" date="2025-08" db="UniProtKB">
        <authorList>
            <consortium name="Ensembl"/>
        </authorList>
    </citation>
    <scope>IDENTIFICATION</scope>
</reference>
<evidence type="ECO:0000259" key="1">
    <source>
        <dbReference type="PROSITE" id="PS50878"/>
    </source>
</evidence>
<feature type="domain" description="Reverse transcriptase" evidence="1">
    <location>
        <begin position="53"/>
        <end position="329"/>
    </location>
</feature>
<evidence type="ECO:0000313" key="3">
    <source>
        <dbReference type="Proteomes" id="UP000694548"/>
    </source>
</evidence>
<dbReference type="InterPro" id="IPR000477">
    <property type="entry name" value="RT_dom"/>
</dbReference>
<dbReference type="CDD" id="cd01650">
    <property type="entry name" value="RT_nLTR_like"/>
    <property type="match status" value="1"/>
</dbReference>
<dbReference type="GeneTree" id="ENSGT01150000286909"/>
<reference evidence="2" key="3">
    <citation type="submission" date="2025-09" db="UniProtKB">
        <authorList>
            <consortium name="Ensembl"/>
        </authorList>
    </citation>
    <scope>IDENTIFICATION</scope>
</reference>
<dbReference type="InterPro" id="IPR043502">
    <property type="entry name" value="DNA/RNA_pol_sf"/>
</dbReference>
<protein>
    <recommendedName>
        <fullName evidence="1">Reverse transcriptase domain-containing protein</fullName>
    </recommendedName>
</protein>
<accession>A0A8C6LCW7</accession>
<name>A0A8C6LCW7_NOTFU</name>
<dbReference type="SUPFAM" id="SSF56672">
    <property type="entry name" value="DNA/RNA polymerases"/>
    <property type="match status" value="1"/>
</dbReference>
<dbReference type="PANTHER" id="PTHR33332">
    <property type="entry name" value="REVERSE TRANSCRIPTASE DOMAIN-CONTAINING PROTEIN"/>
    <property type="match status" value="1"/>
</dbReference>